<sequence>MLCDISPSLSDFDSRIPEQPSLTRPWSCLGCLQPPSPNTPGIPAHVLSPGKPSSPRPSTEILEKSHAPWIDTQEEKRKNGKHSGASNSIRSAPLSKVSCLKKSAQKKLLPRRSCCK</sequence>
<organism evidence="2 3">
    <name type="scientific">Rangifer tarandus platyrhynchus</name>
    <name type="common">Svalbard reindeer</name>
    <dbReference type="NCBI Taxonomy" id="3082113"/>
    <lineage>
        <taxon>Eukaryota</taxon>
        <taxon>Metazoa</taxon>
        <taxon>Chordata</taxon>
        <taxon>Craniata</taxon>
        <taxon>Vertebrata</taxon>
        <taxon>Euteleostomi</taxon>
        <taxon>Mammalia</taxon>
        <taxon>Eutheria</taxon>
        <taxon>Laurasiatheria</taxon>
        <taxon>Artiodactyla</taxon>
        <taxon>Ruminantia</taxon>
        <taxon>Pecora</taxon>
        <taxon>Cervidae</taxon>
        <taxon>Odocoileinae</taxon>
        <taxon>Rangifer</taxon>
    </lineage>
</organism>
<protein>
    <submittedName>
        <fullName evidence="2">Uncharacterized protein</fullName>
    </submittedName>
</protein>
<accession>A0ABN9A513</accession>
<dbReference type="EMBL" id="OX460343">
    <property type="protein sequence ID" value="CAI9180041.1"/>
    <property type="molecule type" value="Genomic_DNA"/>
</dbReference>
<proteinExistence type="predicted"/>
<name>A0ABN9A513_RANTA</name>
<keyword evidence="3" id="KW-1185">Reference proteome</keyword>
<dbReference type="Proteomes" id="UP001176941">
    <property type="component" value="Chromosome X"/>
</dbReference>
<reference evidence="2" key="1">
    <citation type="submission" date="2023-04" db="EMBL/GenBank/DDBJ databases">
        <authorList>
            <consortium name="ELIXIR-Norway"/>
        </authorList>
    </citation>
    <scope>NUCLEOTIDE SEQUENCE [LARGE SCALE GENOMIC DNA]</scope>
</reference>
<gene>
    <name evidence="2" type="ORF">MRATA1EN1_LOCUS29003</name>
</gene>
<evidence type="ECO:0000313" key="2">
    <source>
        <dbReference type="EMBL" id="CAI9180041.1"/>
    </source>
</evidence>
<evidence type="ECO:0000256" key="1">
    <source>
        <dbReference type="SAM" id="MobiDB-lite"/>
    </source>
</evidence>
<evidence type="ECO:0000313" key="3">
    <source>
        <dbReference type="Proteomes" id="UP001176941"/>
    </source>
</evidence>
<feature type="region of interest" description="Disordered" evidence="1">
    <location>
        <begin position="35"/>
        <end position="89"/>
    </location>
</feature>
<feature type="region of interest" description="Disordered" evidence="1">
    <location>
        <begin position="1"/>
        <end position="22"/>
    </location>
</feature>